<protein>
    <recommendedName>
        <fullName evidence="2">Spore coat protein</fullName>
    </recommendedName>
</protein>
<sequence>MISSKELLHLDSYLTFQKRHIQALEYLHHNVQDSESKQYFLDLIKKNQNQFGTISKHINANQPMYP</sequence>
<comment type="caution">
    <text evidence="1">The sequence shown here is derived from an EMBL/GenBank/DDBJ whole genome shotgun (WGS) entry which is preliminary data.</text>
</comment>
<evidence type="ECO:0008006" key="2">
    <source>
        <dbReference type="Google" id="ProtNLM"/>
    </source>
</evidence>
<organism evidence="1">
    <name type="scientific">bioreactor metagenome</name>
    <dbReference type="NCBI Taxonomy" id="1076179"/>
    <lineage>
        <taxon>unclassified sequences</taxon>
        <taxon>metagenomes</taxon>
        <taxon>ecological metagenomes</taxon>
    </lineage>
</organism>
<dbReference type="EMBL" id="VSSQ01099503">
    <property type="protein sequence ID" value="MPN42051.1"/>
    <property type="molecule type" value="Genomic_DNA"/>
</dbReference>
<proteinExistence type="predicted"/>
<dbReference type="AlphaFoldDB" id="A0A645HSN6"/>
<gene>
    <name evidence="1" type="ORF">SDC9_189607</name>
</gene>
<name>A0A645HSN6_9ZZZZ</name>
<accession>A0A645HSN6</accession>
<reference evidence="1" key="1">
    <citation type="submission" date="2019-08" db="EMBL/GenBank/DDBJ databases">
        <authorList>
            <person name="Kucharzyk K."/>
            <person name="Murdoch R.W."/>
            <person name="Higgins S."/>
            <person name="Loffler F."/>
        </authorList>
    </citation>
    <scope>NUCLEOTIDE SEQUENCE</scope>
</reference>
<evidence type="ECO:0000313" key="1">
    <source>
        <dbReference type="EMBL" id="MPN42051.1"/>
    </source>
</evidence>